<dbReference type="InterPro" id="IPR050921">
    <property type="entry name" value="T4SS_GSP_E_ATPase"/>
</dbReference>
<name>A0A147K1G3_HADYE</name>
<dbReference type="EMBL" id="LQMQ01000003">
    <property type="protein sequence ID" value="KUO42588.1"/>
    <property type="molecule type" value="Genomic_DNA"/>
</dbReference>
<dbReference type="InterPro" id="IPR001482">
    <property type="entry name" value="T2SS/T4SS_dom"/>
</dbReference>
<reference evidence="3 4" key="1">
    <citation type="journal article" date="2016" name="Nat. Microbiol.">
        <title>Genomic inference of the metabolism of cosmopolitan subsurface Archaea, Hadesarchaea.</title>
        <authorList>
            <person name="Baker B.J."/>
            <person name="Saw J.H."/>
            <person name="Lind A.E."/>
            <person name="Lazar C.S."/>
            <person name="Hinrichs K.-U."/>
            <person name="Teske A.P."/>
            <person name="Ettema T.J."/>
        </authorList>
    </citation>
    <scope>NUCLEOTIDE SEQUENCE [LARGE SCALE GENOMIC DNA]</scope>
</reference>
<organism evidence="3 4">
    <name type="scientific">Hadarchaeum yellowstonense</name>
    <dbReference type="NCBI Taxonomy" id="1776334"/>
    <lineage>
        <taxon>Archaea</taxon>
        <taxon>Methanobacteriati</taxon>
        <taxon>Candidatus Hadarchaeota</taxon>
        <taxon>Candidatus Hadarchaeia</taxon>
        <taxon>Candidatus Hadarchaeales</taxon>
        <taxon>Candidatus Hadarchaeaceae</taxon>
        <taxon>Candidatus Hadarchaeum</taxon>
    </lineage>
</organism>
<feature type="domain" description="Bacterial type II secretion system protein E" evidence="2">
    <location>
        <begin position="159"/>
        <end position="492"/>
    </location>
</feature>
<dbReference type="Gene3D" id="3.30.450.380">
    <property type="match status" value="1"/>
</dbReference>
<accession>A0A147K1G3</accession>
<dbReference type="Pfam" id="PF00437">
    <property type="entry name" value="T2SSE"/>
    <property type="match status" value="1"/>
</dbReference>
<evidence type="ECO:0000313" key="4">
    <source>
        <dbReference type="Proteomes" id="UP000074294"/>
    </source>
</evidence>
<protein>
    <recommendedName>
        <fullName evidence="2">Bacterial type II secretion system protein E domain-containing protein</fullName>
    </recommendedName>
</protein>
<dbReference type="PANTHER" id="PTHR30486">
    <property type="entry name" value="TWITCHING MOTILITY PROTEIN PILT"/>
    <property type="match status" value="1"/>
</dbReference>
<proteinExistence type="inferred from homology"/>
<gene>
    <name evidence="3" type="ORF">APZ16_02050</name>
</gene>
<dbReference type="InterPro" id="IPR027417">
    <property type="entry name" value="P-loop_NTPase"/>
</dbReference>
<sequence>MVRGSRERIKLKYKSTGKDSDASTVSLKENHQREKILESYGQVDILSVEGQPLFFYRVRMPEITEEEQRLLEIVKDIAAEEIKINPEKISDPTKRQRTFTQEVLKIIERESKGINIPAGRYQQLGELAVRDMLGYGLLDPVISDDKLEDILVIGVGKPVYVYHRKYGMCYTNIVFRDEGSIKYLIDKMARVVGRRIDQQSPLLDARLPDGSRINATIPPVSIDGPTISIRKFRKDPLTIVDILDFGTMSLGFAAFLWLIVDGLGVKPANILVAGGTGSGKTTTLNCATTFIPERERIISIEDTAELQLPHRHWIRLETRPPNVEGRGEITMDDLVKNALRMRPDRMIVGEVRGPEARTMFAAMNTGHDGCMGTVHANSAVETIARLTEPPMSVPYMMITALDIIIMQQRIYHRQKGQIRRITEVAEITGFDGGKPQLSRIFRWNPRTDIVEATGVPIRIKRVIAEFSGVSGAEIEDELRRRERILGWMMREKVRNIFDVGKIIQEYYQDPEAVLKKSGLGSRS</sequence>
<dbReference type="AlphaFoldDB" id="A0A147K1G3"/>
<dbReference type="Gene3D" id="3.40.50.300">
    <property type="entry name" value="P-loop containing nucleotide triphosphate hydrolases"/>
    <property type="match status" value="1"/>
</dbReference>
<dbReference type="SUPFAM" id="SSF52540">
    <property type="entry name" value="P-loop containing nucleoside triphosphate hydrolases"/>
    <property type="match status" value="1"/>
</dbReference>
<dbReference type="GO" id="GO:0016887">
    <property type="term" value="F:ATP hydrolysis activity"/>
    <property type="evidence" value="ECO:0007669"/>
    <property type="project" value="InterPro"/>
</dbReference>
<evidence type="ECO:0000256" key="1">
    <source>
        <dbReference type="ARBA" id="ARBA00006611"/>
    </source>
</evidence>
<dbReference type="CDD" id="cd01130">
    <property type="entry name" value="VirB11-like_ATPase"/>
    <property type="match status" value="1"/>
</dbReference>
<dbReference type="PANTHER" id="PTHR30486:SF15">
    <property type="entry name" value="TYPE II_IV SECRETION SYSTEM ATPASE"/>
    <property type="match status" value="1"/>
</dbReference>
<dbReference type="STRING" id="1776334.APZ16_02050"/>
<evidence type="ECO:0000259" key="2">
    <source>
        <dbReference type="Pfam" id="PF00437"/>
    </source>
</evidence>
<comment type="similarity">
    <text evidence="1">Belongs to the GSP E family.</text>
</comment>
<evidence type="ECO:0000313" key="3">
    <source>
        <dbReference type="EMBL" id="KUO42588.1"/>
    </source>
</evidence>
<comment type="caution">
    <text evidence="3">The sequence shown here is derived from an EMBL/GenBank/DDBJ whole genome shotgun (WGS) entry which is preliminary data.</text>
</comment>
<dbReference type="Proteomes" id="UP000074294">
    <property type="component" value="Unassembled WGS sequence"/>
</dbReference>